<dbReference type="InterPro" id="IPR013083">
    <property type="entry name" value="Znf_RING/FYVE/PHD"/>
</dbReference>
<dbReference type="Gene3D" id="3.30.40.10">
    <property type="entry name" value="Zinc/RING finger domain, C3HC4 (zinc finger)"/>
    <property type="match status" value="1"/>
</dbReference>
<dbReference type="SMART" id="SM00184">
    <property type="entry name" value="RING"/>
    <property type="match status" value="1"/>
</dbReference>
<evidence type="ECO:0000256" key="8">
    <source>
        <dbReference type="ARBA" id="ARBA00022833"/>
    </source>
</evidence>
<dbReference type="GO" id="GO:0016567">
    <property type="term" value="P:protein ubiquitination"/>
    <property type="evidence" value="ECO:0007669"/>
    <property type="project" value="UniProtKB-UniPathway"/>
</dbReference>
<keyword evidence="8 11" id="KW-0862">Zinc</keyword>
<evidence type="ECO:0000256" key="12">
    <source>
        <dbReference type="SAM" id="MobiDB-lite"/>
    </source>
</evidence>
<dbReference type="Proteomes" id="UP000596660">
    <property type="component" value="Unplaced"/>
</dbReference>
<comment type="catalytic activity">
    <reaction evidence="1 11">
        <text>S-ubiquitinyl-[E2 ubiquitin-conjugating enzyme]-L-cysteine + [acceptor protein]-L-lysine = [E2 ubiquitin-conjugating enzyme]-L-cysteine + N(6)-ubiquitinyl-[acceptor protein]-L-lysine.</text>
        <dbReference type="EC" id="2.3.2.27"/>
    </reaction>
</comment>
<comment type="function">
    <text evidence="11">E3 ubiquitin-protein ligase.</text>
</comment>
<evidence type="ECO:0000256" key="9">
    <source>
        <dbReference type="ARBA" id="ARBA00023136"/>
    </source>
</evidence>
<keyword evidence="11" id="KW-1133">Transmembrane helix</keyword>
<protein>
    <recommendedName>
        <fullName evidence="11">E3 ubiquitin-protein ligase RMA</fullName>
        <ecNumber evidence="11">2.3.2.27</ecNumber>
    </recommendedName>
    <alternativeName>
        <fullName evidence="11">Protein RING membrane-anchor</fullName>
    </alternativeName>
    <alternativeName>
        <fullName evidence="11">RING-type E3 ubiquitin transferase RMA</fullName>
    </alternativeName>
</protein>
<comment type="pathway">
    <text evidence="3 11">Protein modification; protein ubiquitination.</text>
</comment>
<organism evidence="14 15">
    <name type="scientific">Chenopodium quinoa</name>
    <name type="common">Quinoa</name>
    <dbReference type="NCBI Taxonomy" id="63459"/>
    <lineage>
        <taxon>Eukaryota</taxon>
        <taxon>Viridiplantae</taxon>
        <taxon>Streptophyta</taxon>
        <taxon>Embryophyta</taxon>
        <taxon>Tracheophyta</taxon>
        <taxon>Spermatophyta</taxon>
        <taxon>Magnoliopsida</taxon>
        <taxon>eudicotyledons</taxon>
        <taxon>Gunneridae</taxon>
        <taxon>Pentapetalae</taxon>
        <taxon>Caryophyllales</taxon>
        <taxon>Chenopodiaceae</taxon>
        <taxon>Chenopodioideae</taxon>
        <taxon>Atripliceae</taxon>
        <taxon>Chenopodium</taxon>
    </lineage>
</organism>
<comment type="subcellular location">
    <subcellularLocation>
        <location evidence="2">Endomembrane system</location>
    </subcellularLocation>
    <subcellularLocation>
        <location evidence="11">Endoplasmic reticulum membrane</location>
        <topology evidence="11">Single-pass type IV membrane protein</topology>
    </subcellularLocation>
</comment>
<dbReference type="Pfam" id="PF00097">
    <property type="entry name" value="zf-C3HC4"/>
    <property type="match status" value="1"/>
</dbReference>
<dbReference type="PROSITE" id="PS00518">
    <property type="entry name" value="ZF_RING_1"/>
    <property type="match status" value="1"/>
</dbReference>
<evidence type="ECO:0000256" key="7">
    <source>
        <dbReference type="ARBA" id="ARBA00022786"/>
    </source>
</evidence>
<dbReference type="RefSeq" id="XP_021767764.1">
    <property type="nucleotide sequence ID" value="XM_021912072.1"/>
</dbReference>
<keyword evidence="15" id="KW-1185">Reference proteome</keyword>
<keyword evidence="5 11" id="KW-0479">Metal-binding</keyword>
<dbReference type="InterPro" id="IPR018957">
    <property type="entry name" value="Znf_C3HC4_RING-type"/>
</dbReference>
<keyword evidence="11" id="KW-0256">Endoplasmic reticulum</keyword>
<keyword evidence="6 10" id="KW-0863">Zinc-finger</keyword>
<name>A0A803N9A6_CHEQI</name>
<keyword evidence="11" id="KW-0812">Transmembrane</keyword>
<dbReference type="AlphaFoldDB" id="A0A803N9A6"/>
<dbReference type="OMA" id="RMRRQVM"/>
<sequence>MEQYCEQPATQSRCSRGDMNKWNSPSTVDAGKESNSSDGFDCNICRDLVQEPVVTFCGHLYCWPCIYRWIHSQRSSFESSEQRPKCPICKAEVSQSTLIPLYGRGQSRNPTDSKGTKLDFLVPQRPSSPRCGVQALITTTTSSSLQHPGRQLHYHGFHPHHHQLNPYSTLDVNSQSPVFELAGTTTYNPMIEMFSNMIDARILGNSQDTHSAYPNTYSVVTTSSARGRWHMMQVDRSLSRVNFFFWCCVILCLLLF</sequence>
<gene>
    <name evidence="14" type="primary">LOC110732160</name>
</gene>
<feature type="compositionally biased region" description="Polar residues" evidence="12">
    <location>
        <begin position="21"/>
        <end position="36"/>
    </location>
</feature>
<dbReference type="GO" id="GO:0008270">
    <property type="term" value="F:zinc ion binding"/>
    <property type="evidence" value="ECO:0007669"/>
    <property type="project" value="UniProtKB-KW"/>
</dbReference>
<feature type="region of interest" description="Disordered" evidence="12">
    <location>
        <begin position="1"/>
        <end position="36"/>
    </location>
</feature>
<evidence type="ECO:0000256" key="2">
    <source>
        <dbReference type="ARBA" id="ARBA00004308"/>
    </source>
</evidence>
<evidence type="ECO:0000259" key="13">
    <source>
        <dbReference type="PROSITE" id="PS50089"/>
    </source>
</evidence>
<dbReference type="InterPro" id="IPR001841">
    <property type="entry name" value="Znf_RING"/>
</dbReference>
<accession>A0A803N9A6</accession>
<evidence type="ECO:0000256" key="1">
    <source>
        <dbReference type="ARBA" id="ARBA00000900"/>
    </source>
</evidence>
<evidence type="ECO:0000313" key="15">
    <source>
        <dbReference type="Proteomes" id="UP000596660"/>
    </source>
</evidence>
<proteinExistence type="predicted"/>
<dbReference type="OrthoDB" id="6270329at2759"/>
<reference evidence="14" key="1">
    <citation type="journal article" date="2017" name="Nature">
        <title>The genome of Chenopodium quinoa.</title>
        <authorList>
            <person name="Jarvis D.E."/>
            <person name="Ho Y.S."/>
            <person name="Lightfoot D.J."/>
            <person name="Schmoeckel S.M."/>
            <person name="Li B."/>
            <person name="Borm T.J.A."/>
            <person name="Ohyanagi H."/>
            <person name="Mineta K."/>
            <person name="Michell C.T."/>
            <person name="Saber N."/>
            <person name="Kharbatia N.M."/>
            <person name="Rupper R.R."/>
            <person name="Sharp A.R."/>
            <person name="Dally N."/>
            <person name="Boughton B.A."/>
            <person name="Woo Y.H."/>
            <person name="Gao G."/>
            <person name="Schijlen E.G.W.M."/>
            <person name="Guo X."/>
            <person name="Momin A.A."/>
            <person name="Negrao S."/>
            <person name="Al-Babili S."/>
            <person name="Gehring C."/>
            <person name="Roessner U."/>
            <person name="Jung C."/>
            <person name="Murphy K."/>
            <person name="Arold S.T."/>
            <person name="Gojobori T."/>
            <person name="van der Linden C.G."/>
            <person name="van Loo E.N."/>
            <person name="Jellen E.N."/>
            <person name="Maughan P.J."/>
            <person name="Tester M."/>
        </authorList>
    </citation>
    <scope>NUCLEOTIDE SEQUENCE [LARGE SCALE GENOMIC DNA]</scope>
    <source>
        <strain evidence="14">cv. PI 614886</strain>
    </source>
</reference>
<dbReference type="InterPro" id="IPR045103">
    <property type="entry name" value="RNF5/RNF185-like"/>
</dbReference>
<evidence type="ECO:0000256" key="4">
    <source>
        <dbReference type="ARBA" id="ARBA00022679"/>
    </source>
</evidence>
<dbReference type="EC" id="2.3.2.27" evidence="11"/>
<evidence type="ECO:0000256" key="5">
    <source>
        <dbReference type="ARBA" id="ARBA00022723"/>
    </source>
</evidence>
<comment type="domain">
    <text evidence="11">The RING-type zinc finger domain is responsible for E3 ligase activity.</text>
</comment>
<reference evidence="14" key="2">
    <citation type="submission" date="2021-03" db="UniProtKB">
        <authorList>
            <consortium name="EnsemblPlants"/>
        </authorList>
    </citation>
    <scope>IDENTIFICATION</scope>
</reference>
<dbReference type="SUPFAM" id="SSF57850">
    <property type="entry name" value="RING/U-box"/>
    <property type="match status" value="1"/>
</dbReference>
<dbReference type="InterPro" id="IPR017907">
    <property type="entry name" value="Znf_RING_CS"/>
</dbReference>
<evidence type="ECO:0000256" key="11">
    <source>
        <dbReference type="RuleBase" id="RU369090"/>
    </source>
</evidence>
<keyword evidence="9 11" id="KW-0472">Membrane</keyword>
<evidence type="ECO:0000313" key="14">
    <source>
        <dbReference type="EnsemblPlants" id="AUR62042486-RA:cds"/>
    </source>
</evidence>
<dbReference type="UniPathway" id="UPA00143"/>
<dbReference type="EnsemblPlants" id="AUR62042486-RA">
    <property type="protein sequence ID" value="AUR62042486-RA:cds"/>
    <property type="gene ID" value="AUR62042486"/>
</dbReference>
<keyword evidence="7 11" id="KW-0833">Ubl conjugation pathway</keyword>
<dbReference type="PANTHER" id="PTHR12313">
    <property type="entry name" value="E3 UBIQUITIN-PROTEIN LIGASE RNF5-RELATED"/>
    <property type="match status" value="1"/>
</dbReference>
<evidence type="ECO:0000256" key="6">
    <source>
        <dbReference type="ARBA" id="ARBA00022771"/>
    </source>
</evidence>
<dbReference type="PROSITE" id="PS50089">
    <property type="entry name" value="ZF_RING_2"/>
    <property type="match status" value="1"/>
</dbReference>
<dbReference type="GO" id="GO:0005789">
    <property type="term" value="C:endoplasmic reticulum membrane"/>
    <property type="evidence" value="ECO:0007669"/>
    <property type="project" value="UniProtKB-SubCell"/>
</dbReference>
<dbReference type="Gramene" id="AUR62042486-RA">
    <property type="protein sequence ID" value="AUR62042486-RA:cds"/>
    <property type="gene ID" value="AUR62042486"/>
</dbReference>
<dbReference type="KEGG" id="cqi:110732160"/>
<keyword evidence="4 11" id="KW-0808">Transferase</keyword>
<dbReference type="GO" id="GO:0006511">
    <property type="term" value="P:ubiquitin-dependent protein catabolic process"/>
    <property type="evidence" value="ECO:0007669"/>
    <property type="project" value="UniProtKB-UniRule"/>
</dbReference>
<evidence type="ECO:0000256" key="3">
    <source>
        <dbReference type="ARBA" id="ARBA00004906"/>
    </source>
</evidence>
<dbReference type="GeneID" id="110732160"/>
<dbReference type="GO" id="GO:0061630">
    <property type="term" value="F:ubiquitin protein ligase activity"/>
    <property type="evidence" value="ECO:0007669"/>
    <property type="project" value="UniProtKB-UniRule"/>
</dbReference>
<feature type="domain" description="RING-type" evidence="13">
    <location>
        <begin position="42"/>
        <end position="90"/>
    </location>
</feature>
<evidence type="ECO:0000256" key="10">
    <source>
        <dbReference type="PROSITE-ProRule" id="PRU00175"/>
    </source>
</evidence>
<feature type="transmembrane region" description="Helical" evidence="11">
    <location>
        <begin position="238"/>
        <end position="255"/>
    </location>
</feature>